<feature type="compositionally biased region" description="Low complexity" evidence="1">
    <location>
        <begin position="154"/>
        <end position="174"/>
    </location>
</feature>
<comment type="caution">
    <text evidence="3">The sequence shown here is derived from an EMBL/GenBank/DDBJ whole genome shotgun (WGS) entry which is preliminary data.</text>
</comment>
<evidence type="ECO:0000313" key="3">
    <source>
        <dbReference type="EMBL" id="MFC7334096.1"/>
    </source>
</evidence>
<reference evidence="4" key="1">
    <citation type="journal article" date="2019" name="Int. J. Syst. Evol. Microbiol.">
        <title>The Global Catalogue of Microorganisms (GCM) 10K type strain sequencing project: providing services to taxonomists for standard genome sequencing and annotation.</title>
        <authorList>
            <consortium name="The Broad Institute Genomics Platform"/>
            <consortium name="The Broad Institute Genome Sequencing Center for Infectious Disease"/>
            <person name="Wu L."/>
            <person name="Ma J."/>
        </authorList>
    </citation>
    <scope>NUCLEOTIDE SEQUENCE [LARGE SCALE GENOMIC DNA]</scope>
    <source>
        <strain evidence="4">CGMCC 1.16275</strain>
    </source>
</reference>
<evidence type="ECO:0000256" key="1">
    <source>
        <dbReference type="SAM" id="MobiDB-lite"/>
    </source>
</evidence>
<dbReference type="EMBL" id="JBHTCM010000012">
    <property type="protein sequence ID" value="MFC7334096.1"/>
    <property type="molecule type" value="Genomic_DNA"/>
</dbReference>
<name>A0ABW2KVK4_9PROT</name>
<evidence type="ECO:0000313" key="4">
    <source>
        <dbReference type="Proteomes" id="UP001596456"/>
    </source>
</evidence>
<proteinExistence type="predicted"/>
<feature type="signal peptide" evidence="2">
    <location>
        <begin position="1"/>
        <end position="28"/>
    </location>
</feature>
<keyword evidence="2" id="KW-0732">Signal</keyword>
<feature type="chain" id="PRO_5045142837" evidence="2">
    <location>
        <begin position="29"/>
        <end position="174"/>
    </location>
</feature>
<organism evidence="3 4">
    <name type="scientific">Rhodocista pekingensis</name>
    <dbReference type="NCBI Taxonomy" id="201185"/>
    <lineage>
        <taxon>Bacteria</taxon>
        <taxon>Pseudomonadati</taxon>
        <taxon>Pseudomonadota</taxon>
        <taxon>Alphaproteobacteria</taxon>
        <taxon>Rhodospirillales</taxon>
        <taxon>Azospirillaceae</taxon>
        <taxon>Rhodocista</taxon>
    </lineage>
</organism>
<accession>A0ABW2KVK4</accession>
<protein>
    <submittedName>
        <fullName evidence="3">Uncharacterized protein</fullName>
    </submittedName>
</protein>
<dbReference type="RefSeq" id="WP_377359650.1">
    <property type="nucleotide sequence ID" value="NZ_JBHTCM010000012.1"/>
</dbReference>
<evidence type="ECO:0000256" key="2">
    <source>
        <dbReference type="SAM" id="SignalP"/>
    </source>
</evidence>
<keyword evidence="4" id="KW-1185">Reference proteome</keyword>
<sequence length="174" mass="16860">MPRTVPVPPAVAFLLTLLLAAPATVAQSAGDRPAPSGTVVPAPQEQAAQELERQRAGDNVETLTGPEAPVTTADPGVGVTGGDWAAETAPPASADGRRPAGAVPGGAPGVNIADDPAADPPLPDVPEAIGEEMQDQGISGVDAPLPGSAETGQAASGRPSAGRSSSVSGGRDGG</sequence>
<feature type="region of interest" description="Disordered" evidence="1">
    <location>
        <begin position="25"/>
        <end position="174"/>
    </location>
</feature>
<dbReference type="Proteomes" id="UP001596456">
    <property type="component" value="Unassembled WGS sequence"/>
</dbReference>
<gene>
    <name evidence="3" type="ORF">ACFQPS_13065</name>
</gene>